<feature type="compositionally biased region" description="Low complexity" evidence="3">
    <location>
        <begin position="187"/>
        <end position="198"/>
    </location>
</feature>
<comment type="similarity">
    <text evidence="1 2">Belongs to the small heat shock protein (HSP20) family.</text>
</comment>
<feature type="region of interest" description="Disordered" evidence="3">
    <location>
        <begin position="238"/>
        <end position="257"/>
    </location>
</feature>
<feature type="compositionally biased region" description="Polar residues" evidence="3">
    <location>
        <begin position="284"/>
        <end position="295"/>
    </location>
</feature>
<feature type="region of interest" description="Disordered" evidence="3">
    <location>
        <begin position="343"/>
        <end position="406"/>
    </location>
</feature>
<sequence length="513" mass="57081">MSSQAVPIHRTSNNNSVTTTSNKTDTLFDAFNYAPGQDQNIRWLSRPNQKIVQEKYPSHTEKFRISFDAENFQPEQIRIYIENRVLTITGVYEERSEGRFTQKQFEKSFNVPYNADIETIASYITPGHMLVVEIPLSSNIRRPSAVQTDLLNVNNDQNNQRRVSFSLNKFNTLNNQGLLSTLNNQGSLSTSNNLSPLPAEGQQARRTSITKTTTTTTTSTGSTSLSPEIEELLRSADITTDSTQNHNERSTSLSPEIEELLRSADITTDSTQNHNERVTERRLSNTGSKQIAMNESNRSSTTTSTNSKSTNSAYSKLADLPIEIPTELLATGGTITIQKRKVSVTKTTDPNGNHPIQVPITSSDNTNATSSTNTQTSVSTNTSVQSQLPPTIPTERRSSQAISSSNQKKKFTLDEFLQNKTWNPTLVDGSSGKKILHMRLEMKPGTKADQLKITLNGYDLRVEFHNSVPSGSGQMINEQSYHQVTLFPSCEFDHLTTELKSDGFLHIQVPIKL</sequence>
<evidence type="ECO:0000256" key="2">
    <source>
        <dbReference type="RuleBase" id="RU003616"/>
    </source>
</evidence>
<dbReference type="GO" id="GO:0051082">
    <property type="term" value="F:unfolded protein binding"/>
    <property type="evidence" value="ECO:0007669"/>
    <property type="project" value="TreeGrafter"/>
</dbReference>
<dbReference type="AlphaFoldDB" id="A0A816AS92"/>
<feature type="compositionally biased region" description="Basic and acidic residues" evidence="3">
    <location>
        <begin position="274"/>
        <end position="283"/>
    </location>
</feature>
<comment type="caution">
    <text evidence="5">The sequence shown here is derived from an EMBL/GenBank/DDBJ whole genome shotgun (WGS) entry which is preliminary data.</text>
</comment>
<feature type="region of interest" description="Disordered" evidence="3">
    <location>
        <begin position="265"/>
        <end position="312"/>
    </location>
</feature>
<dbReference type="EMBL" id="CAJNOV010017181">
    <property type="protein sequence ID" value="CAF1601322.1"/>
    <property type="molecule type" value="Genomic_DNA"/>
</dbReference>
<dbReference type="InterPro" id="IPR002068">
    <property type="entry name" value="A-crystallin/Hsp20_dom"/>
</dbReference>
<evidence type="ECO:0000256" key="1">
    <source>
        <dbReference type="PROSITE-ProRule" id="PRU00285"/>
    </source>
</evidence>
<evidence type="ECO:0000256" key="3">
    <source>
        <dbReference type="SAM" id="MobiDB-lite"/>
    </source>
</evidence>
<feature type="compositionally biased region" description="Low complexity" evidence="3">
    <location>
        <begin position="296"/>
        <end position="312"/>
    </location>
</feature>
<feature type="compositionally biased region" description="Low complexity" evidence="3">
    <location>
        <begin position="207"/>
        <end position="226"/>
    </location>
</feature>
<evidence type="ECO:0000259" key="4">
    <source>
        <dbReference type="PROSITE" id="PS01031"/>
    </source>
</evidence>
<dbReference type="InterPro" id="IPR001436">
    <property type="entry name" value="Alpha-crystallin/sHSP_animal"/>
</dbReference>
<dbReference type="SUPFAM" id="SSF49764">
    <property type="entry name" value="HSP20-like chaperones"/>
    <property type="match status" value="1"/>
</dbReference>
<gene>
    <name evidence="5" type="ORF">CJN711_LOCUS35228</name>
</gene>
<dbReference type="PROSITE" id="PS01031">
    <property type="entry name" value="SHSP"/>
    <property type="match status" value="1"/>
</dbReference>
<dbReference type="CDD" id="cd06526">
    <property type="entry name" value="metazoan_ACD"/>
    <property type="match status" value="1"/>
</dbReference>
<feature type="compositionally biased region" description="Low complexity" evidence="3">
    <location>
        <begin position="11"/>
        <end position="21"/>
    </location>
</feature>
<proteinExistence type="inferred from homology"/>
<reference evidence="5" key="1">
    <citation type="submission" date="2021-02" db="EMBL/GenBank/DDBJ databases">
        <authorList>
            <person name="Nowell W R."/>
        </authorList>
    </citation>
    <scope>NUCLEOTIDE SEQUENCE</scope>
</reference>
<accession>A0A816AS92</accession>
<dbReference type="PANTHER" id="PTHR45640:SF26">
    <property type="entry name" value="RE23625P"/>
    <property type="match status" value="1"/>
</dbReference>
<dbReference type="Proteomes" id="UP000663855">
    <property type="component" value="Unassembled WGS sequence"/>
</dbReference>
<dbReference type="InterPro" id="IPR008978">
    <property type="entry name" value="HSP20-like_chaperone"/>
</dbReference>
<feature type="region of interest" description="Disordered" evidence="3">
    <location>
        <begin position="1"/>
        <end position="21"/>
    </location>
</feature>
<feature type="compositionally biased region" description="Polar residues" evidence="3">
    <location>
        <begin position="238"/>
        <end position="254"/>
    </location>
</feature>
<dbReference type="GO" id="GO:0009408">
    <property type="term" value="P:response to heat"/>
    <property type="evidence" value="ECO:0007669"/>
    <property type="project" value="TreeGrafter"/>
</dbReference>
<dbReference type="GO" id="GO:0005737">
    <property type="term" value="C:cytoplasm"/>
    <property type="evidence" value="ECO:0007669"/>
    <property type="project" value="TreeGrafter"/>
</dbReference>
<dbReference type="GO" id="GO:0042026">
    <property type="term" value="P:protein refolding"/>
    <property type="evidence" value="ECO:0007669"/>
    <property type="project" value="TreeGrafter"/>
</dbReference>
<organism evidence="5 6">
    <name type="scientific">Rotaria magnacalcarata</name>
    <dbReference type="NCBI Taxonomy" id="392030"/>
    <lineage>
        <taxon>Eukaryota</taxon>
        <taxon>Metazoa</taxon>
        <taxon>Spiralia</taxon>
        <taxon>Gnathifera</taxon>
        <taxon>Rotifera</taxon>
        <taxon>Eurotatoria</taxon>
        <taxon>Bdelloidea</taxon>
        <taxon>Philodinida</taxon>
        <taxon>Philodinidae</taxon>
        <taxon>Rotaria</taxon>
    </lineage>
</organism>
<dbReference type="PANTHER" id="PTHR45640">
    <property type="entry name" value="HEAT SHOCK PROTEIN HSP-12.2-RELATED"/>
    <property type="match status" value="1"/>
</dbReference>
<name>A0A816AS92_9BILA</name>
<feature type="region of interest" description="Disordered" evidence="3">
    <location>
        <begin position="184"/>
        <end position="229"/>
    </location>
</feature>
<evidence type="ECO:0000313" key="5">
    <source>
        <dbReference type="EMBL" id="CAF1601322.1"/>
    </source>
</evidence>
<dbReference type="Pfam" id="PF00011">
    <property type="entry name" value="HSP20"/>
    <property type="match status" value="1"/>
</dbReference>
<feature type="compositionally biased region" description="Low complexity" evidence="3">
    <location>
        <begin position="361"/>
        <end position="387"/>
    </location>
</feature>
<feature type="domain" description="SHSP" evidence="4">
    <location>
        <begin position="45"/>
        <end position="149"/>
    </location>
</feature>
<evidence type="ECO:0000313" key="6">
    <source>
        <dbReference type="Proteomes" id="UP000663855"/>
    </source>
</evidence>
<dbReference type="GO" id="GO:0005634">
    <property type="term" value="C:nucleus"/>
    <property type="evidence" value="ECO:0007669"/>
    <property type="project" value="TreeGrafter"/>
</dbReference>
<dbReference type="Gene3D" id="2.60.40.790">
    <property type="match status" value="2"/>
</dbReference>
<protein>
    <recommendedName>
        <fullName evidence="4">SHSP domain-containing protein</fullName>
    </recommendedName>
</protein>